<dbReference type="InterPro" id="IPR001909">
    <property type="entry name" value="KRAB"/>
</dbReference>
<dbReference type="Proteomes" id="UP000001646">
    <property type="component" value="Chromosome 2"/>
</dbReference>
<dbReference type="InParanoid" id="A0A803SXQ8"/>
<dbReference type="PROSITE" id="PS50805">
    <property type="entry name" value="KRAB"/>
    <property type="match status" value="1"/>
</dbReference>
<dbReference type="PANTHER" id="PTHR23232">
    <property type="entry name" value="KRAB DOMAIN C2H2 ZINC FINGER"/>
    <property type="match status" value="1"/>
</dbReference>
<proteinExistence type="predicted"/>
<evidence type="ECO:0000313" key="3">
    <source>
        <dbReference type="Proteomes" id="UP000001646"/>
    </source>
</evidence>
<reference evidence="2 3" key="1">
    <citation type="submission" date="2009-12" db="EMBL/GenBank/DDBJ databases">
        <title>The Genome Sequence of Anolis carolinensis (Green Anole Lizard).</title>
        <authorList>
            <consortium name="The Genome Sequencing Platform"/>
            <person name="Di Palma F."/>
            <person name="Alfoldi J."/>
            <person name="Heiman D."/>
            <person name="Young S."/>
            <person name="Grabherr M."/>
            <person name="Johnson J."/>
            <person name="Lander E.S."/>
            <person name="Lindblad-Toh K."/>
        </authorList>
    </citation>
    <scope>NUCLEOTIDE SEQUENCE [LARGE SCALE GENOMIC DNA]</scope>
    <source>
        <strain evidence="2 3">JBL SC #1</strain>
    </source>
</reference>
<accession>A0A803SXQ8</accession>
<name>A0A803SXQ8_ANOCA</name>
<dbReference type="SMART" id="SM00349">
    <property type="entry name" value="KRAB"/>
    <property type="match status" value="1"/>
</dbReference>
<dbReference type="Gene3D" id="6.10.140.140">
    <property type="match status" value="1"/>
</dbReference>
<dbReference type="PANTHER" id="PTHR23232:SF156">
    <property type="entry name" value="KRAB DOMAIN-CONTAINING PROTEIN"/>
    <property type="match status" value="1"/>
</dbReference>
<dbReference type="CDD" id="cd07765">
    <property type="entry name" value="KRAB_A-box"/>
    <property type="match status" value="1"/>
</dbReference>
<organism evidence="2 3">
    <name type="scientific">Anolis carolinensis</name>
    <name type="common">Green anole</name>
    <name type="synonym">American chameleon</name>
    <dbReference type="NCBI Taxonomy" id="28377"/>
    <lineage>
        <taxon>Eukaryota</taxon>
        <taxon>Metazoa</taxon>
        <taxon>Chordata</taxon>
        <taxon>Craniata</taxon>
        <taxon>Vertebrata</taxon>
        <taxon>Euteleostomi</taxon>
        <taxon>Lepidosauria</taxon>
        <taxon>Squamata</taxon>
        <taxon>Bifurcata</taxon>
        <taxon>Unidentata</taxon>
        <taxon>Episquamata</taxon>
        <taxon>Toxicofera</taxon>
        <taxon>Iguania</taxon>
        <taxon>Dactyloidae</taxon>
        <taxon>Anolis</taxon>
    </lineage>
</organism>
<sequence>MRRATKIIKGLETMNPYEEHLKEVTFKDVAVYFTEGQGSLLDPDQKALYKEVMMENYENVVSLELLLSKPALIFHLEQGEEPWLTDTRPFPFCDAFSSRIKGKFCHHFSILSCGF</sequence>
<reference evidence="2" key="3">
    <citation type="submission" date="2025-09" db="UniProtKB">
        <authorList>
            <consortium name="Ensembl"/>
        </authorList>
    </citation>
    <scope>IDENTIFICATION</scope>
</reference>
<dbReference type="Pfam" id="PF01352">
    <property type="entry name" value="KRAB"/>
    <property type="match status" value="1"/>
</dbReference>
<evidence type="ECO:0000313" key="2">
    <source>
        <dbReference type="Ensembl" id="ENSACAP00000027748.1"/>
    </source>
</evidence>
<evidence type="ECO:0000259" key="1">
    <source>
        <dbReference type="PROSITE" id="PS50805"/>
    </source>
</evidence>
<dbReference type="GO" id="GO:0006355">
    <property type="term" value="P:regulation of DNA-templated transcription"/>
    <property type="evidence" value="ECO:0007669"/>
    <property type="project" value="InterPro"/>
</dbReference>
<feature type="domain" description="KRAB" evidence="1">
    <location>
        <begin position="24"/>
        <end position="95"/>
    </location>
</feature>
<protein>
    <recommendedName>
        <fullName evidence="1">KRAB domain-containing protein</fullName>
    </recommendedName>
</protein>
<dbReference type="GeneTree" id="ENSGT01150000286944"/>
<dbReference type="InterPro" id="IPR036051">
    <property type="entry name" value="KRAB_dom_sf"/>
</dbReference>
<dbReference type="SUPFAM" id="SSF109640">
    <property type="entry name" value="KRAB domain (Kruppel-associated box)"/>
    <property type="match status" value="1"/>
</dbReference>
<dbReference type="InterPro" id="IPR050169">
    <property type="entry name" value="Krueppel_C2H2_ZnF"/>
</dbReference>
<dbReference type="AlphaFoldDB" id="A0A803SXQ8"/>
<reference evidence="2" key="2">
    <citation type="submission" date="2025-08" db="UniProtKB">
        <authorList>
            <consortium name="Ensembl"/>
        </authorList>
    </citation>
    <scope>IDENTIFICATION</scope>
</reference>
<dbReference type="Ensembl" id="ENSACAT00000047451.1">
    <property type="protein sequence ID" value="ENSACAP00000027748.1"/>
    <property type="gene ID" value="ENSACAG00000038033.1"/>
</dbReference>
<keyword evidence="3" id="KW-1185">Reference proteome</keyword>